<dbReference type="SUPFAM" id="SSF48452">
    <property type="entry name" value="TPR-like"/>
    <property type="match status" value="1"/>
</dbReference>
<evidence type="ECO:0000259" key="1">
    <source>
        <dbReference type="Pfam" id="PF17128"/>
    </source>
</evidence>
<dbReference type="AlphaFoldDB" id="F4GH18"/>
<dbReference type="KEGG" id="scc:Spico_0262"/>
<proteinExistence type="predicted"/>
<keyword evidence="3" id="KW-1185">Reference proteome</keyword>
<dbReference type="eggNOG" id="COG0457">
    <property type="taxonomic scope" value="Bacteria"/>
</dbReference>
<evidence type="ECO:0000313" key="2">
    <source>
        <dbReference type="EMBL" id="AEC01493.1"/>
    </source>
</evidence>
<feature type="domain" description="DUF5107" evidence="1">
    <location>
        <begin position="56"/>
        <end position="338"/>
    </location>
</feature>
<dbReference type="STRING" id="760011.Spico_0262"/>
<accession>F4GH18</accession>
<dbReference type="Gene3D" id="1.25.40.10">
    <property type="entry name" value="Tetratricopeptide repeat domain"/>
    <property type="match status" value="1"/>
</dbReference>
<gene>
    <name evidence="2" type="ordered locus">Spico_0262</name>
</gene>
<name>F4GH18_PARC1</name>
<reference evidence="3" key="1">
    <citation type="submission" date="2011-04" db="EMBL/GenBank/DDBJ databases">
        <title>The complete genome of Spirochaeta coccoides DSM 17374.</title>
        <authorList>
            <person name="Lucas S."/>
            <person name="Copeland A."/>
            <person name="Lapidus A."/>
            <person name="Bruce D."/>
            <person name="Goodwin L."/>
            <person name="Pitluck S."/>
            <person name="Peters L."/>
            <person name="Kyrpides N."/>
            <person name="Mavromatis K."/>
            <person name="Pagani I."/>
            <person name="Ivanova N."/>
            <person name="Ovchinnikova G."/>
            <person name="Lu M."/>
            <person name="Detter J.C."/>
            <person name="Tapia R."/>
            <person name="Han C."/>
            <person name="Land M."/>
            <person name="Hauser L."/>
            <person name="Markowitz V."/>
            <person name="Cheng J.-F."/>
            <person name="Hugenholtz P."/>
            <person name="Woyke T."/>
            <person name="Wu D."/>
            <person name="Spring S."/>
            <person name="Schroeder M."/>
            <person name="Brambilla E."/>
            <person name="Klenk H.-P."/>
            <person name="Eisen J.A."/>
        </authorList>
    </citation>
    <scope>NUCLEOTIDE SEQUENCE [LARGE SCALE GENOMIC DNA]</scope>
    <source>
        <strain evidence="3">ATCC BAA-1237 / DSM 17374 / SPN1</strain>
    </source>
</reference>
<organism evidence="2 3">
    <name type="scientific">Parasphaerochaeta coccoides (strain ATCC BAA-1237 / DSM 17374 / SPN1)</name>
    <name type="common">Sphaerochaeta coccoides</name>
    <dbReference type="NCBI Taxonomy" id="760011"/>
    <lineage>
        <taxon>Bacteria</taxon>
        <taxon>Pseudomonadati</taxon>
        <taxon>Spirochaetota</taxon>
        <taxon>Spirochaetia</taxon>
        <taxon>Spirochaetales</taxon>
        <taxon>Sphaerochaetaceae</taxon>
        <taxon>Parasphaerochaeta</taxon>
    </lineage>
</organism>
<dbReference type="OrthoDB" id="174931at2"/>
<dbReference type="InterPro" id="IPR011990">
    <property type="entry name" value="TPR-like_helical_dom_sf"/>
</dbReference>
<evidence type="ECO:0000313" key="3">
    <source>
        <dbReference type="Proteomes" id="UP000007939"/>
    </source>
</evidence>
<dbReference type="RefSeq" id="WP_013738889.1">
    <property type="nucleotide sequence ID" value="NC_015436.1"/>
</dbReference>
<dbReference type="InterPro" id="IPR033396">
    <property type="entry name" value="DUF5107"/>
</dbReference>
<reference evidence="2 3" key="2">
    <citation type="journal article" date="2012" name="Stand. Genomic Sci.">
        <title>Complete genome sequence of the termite hindgut bacterium Spirochaeta coccoides type strain (SPN1(T)), reclassification in the genus Sphaerochaeta as Sphaerochaeta coccoides comb. nov. and emendations of the family Spirochaetaceae and the genus Sphaerochaeta.</title>
        <authorList>
            <person name="Abt B."/>
            <person name="Han C."/>
            <person name="Scheuner C."/>
            <person name="Lu M."/>
            <person name="Lapidus A."/>
            <person name="Nolan M."/>
            <person name="Lucas S."/>
            <person name="Hammon N."/>
            <person name="Deshpande S."/>
            <person name="Cheng J.F."/>
            <person name="Tapia R."/>
            <person name="Goodwin L.A."/>
            <person name="Pitluck S."/>
            <person name="Liolios K."/>
            <person name="Pagani I."/>
            <person name="Ivanova N."/>
            <person name="Mavromatis K."/>
            <person name="Mikhailova N."/>
            <person name="Huntemann M."/>
            <person name="Pati A."/>
            <person name="Chen A."/>
            <person name="Palaniappan K."/>
            <person name="Land M."/>
            <person name="Hauser L."/>
            <person name="Brambilla E.M."/>
            <person name="Rohde M."/>
            <person name="Spring S."/>
            <person name="Gronow S."/>
            <person name="Goker M."/>
            <person name="Woyke T."/>
            <person name="Bristow J."/>
            <person name="Eisen J.A."/>
            <person name="Markowitz V."/>
            <person name="Hugenholtz P."/>
            <person name="Kyrpides N.C."/>
            <person name="Klenk H.P."/>
            <person name="Detter J.C."/>
        </authorList>
    </citation>
    <scope>NUCLEOTIDE SEQUENCE [LARGE SCALE GENOMIC DNA]</scope>
    <source>
        <strain evidence="3">ATCC BAA-1237 / DSM 17374 / SPN1</strain>
    </source>
</reference>
<dbReference type="Proteomes" id="UP000007939">
    <property type="component" value="Chromosome"/>
</dbReference>
<dbReference type="HOGENOM" id="CLU_028176_0_0_12"/>
<dbReference type="Pfam" id="PF17128">
    <property type="entry name" value="DUF5107"/>
    <property type="match status" value="1"/>
</dbReference>
<sequence length="675" mass="77208">MGTVRHGTLELEAADFPGTSPLPRFRDFQRDRVVSAPDDFPSEWKELLGYETGGRMLPYRNQDRYDRNRSIRTFPTIILENDFLCAEFVPRLGGRLWSLYAKKEKRELLYRNNIFQPANLAIRNAWFSGGIEWNIGQYGHAFSTCEPVFCSLHECEWSGQFLRIYDYERCHGLLWHIDFHLPDDSPVLVAHVVVENPEDKPTSMYYWTNIAVPETQGTRIFSQSAEVITIDPFASPGTRRIMAGRLPHLSITGNTDVSYPARIGYSDEYFFQNDAQSMPWEAALEDDGSGLFEISIQPLRYRKMFCWGTLNGGRQWQRFLGGDERRYIEIQAGLAPTQLHGLLMPARTQWRWTQMFGLLEVDSSLVHGSYKDARVHVAQTVSSNPGARRLKEYDEHAAALEYLTDGTIISQGSGWGALENERRRQAGLSPFSERVAFPVESMDDDQKPYLMLLRHGCFPPHVPSELPWHFLVSPEWEGLLKTSLVHSEKEISWNVCLHLGVIAYEKGAFHEARSWWTQSVKLMDNAWAWRNLALWEKGQGHDDEALACYEKAWRTPGGQKDQGIAEELFTLLIASGKTEEARIFFKGIPQWMIDVSDVLAVDNGRLCVREGDAQGAETVLRRSFANIREGETPLTDIWFGIQTIKSLSGGKTFEEAYREVVRTVTPPESLDFRML</sequence>
<protein>
    <submittedName>
        <fullName evidence="2">Tetratricopeptide TPR_4</fullName>
    </submittedName>
</protein>
<dbReference type="EMBL" id="CP002659">
    <property type="protein sequence ID" value="AEC01493.1"/>
    <property type="molecule type" value="Genomic_DNA"/>
</dbReference>